<dbReference type="RefSeq" id="XP_021869094.1">
    <property type="nucleotide sequence ID" value="XM_022018608.1"/>
</dbReference>
<dbReference type="GO" id="GO:0005634">
    <property type="term" value="C:nucleus"/>
    <property type="evidence" value="ECO:0007669"/>
    <property type="project" value="UniProtKB-SubCell"/>
</dbReference>
<keyword evidence="3" id="KW-0238">DNA-binding</keyword>
<evidence type="ECO:0000256" key="5">
    <source>
        <dbReference type="ARBA" id="ARBA00023242"/>
    </source>
</evidence>
<evidence type="ECO:0000256" key="6">
    <source>
        <dbReference type="SAM" id="MobiDB-lite"/>
    </source>
</evidence>
<feature type="region of interest" description="Disordered" evidence="6">
    <location>
        <begin position="689"/>
        <end position="719"/>
    </location>
</feature>
<gene>
    <name evidence="7" type="ORF">BD324DRAFT_653107</name>
</gene>
<keyword evidence="4" id="KW-0804">Transcription</keyword>
<dbReference type="Proteomes" id="UP000193218">
    <property type="component" value="Unassembled WGS sequence"/>
</dbReference>
<dbReference type="PANTHER" id="PTHR31845:SF17">
    <property type="entry name" value="ZN(II)2CYS6 TRANSCRIPTION FACTOR (EUROFUNG)"/>
    <property type="match status" value="1"/>
</dbReference>
<dbReference type="OrthoDB" id="2563693at2759"/>
<evidence type="ECO:0000256" key="2">
    <source>
        <dbReference type="ARBA" id="ARBA00023015"/>
    </source>
</evidence>
<dbReference type="InterPro" id="IPR051089">
    <property type="entry name" value="prtT"/>
</dbReference>
<dbReference type="GeneID" id="33560417"/>
<dbReference type="EMBL" id="NBSH01000013">
    <property type="protein sequence ID" value="ORX34852.1"/>
    <property type="molecule type" value="Genomic_DNA"/>
</dbReference>
<dbReference type="PANTHER" id="PTHR31845">
    <property type="entry name" value="FINGER DOMAIN PROTEIN, PUTATIVE-RELATED"/>
    <property type="match status" value="1"/>
</dbReference>
<keyword evidence="2" id="KW-0805">Transcription regulation</keyword>
<protein>
    <recommendedName>
        <fullName evidence="9">Transcription factor domain-containing protein</fullName>
    </recommendedName>
</protein>
<evidence type="ECO:0000256" key="4">
    <source>
        <dbReference type="ARBA" id="ARBA00023163"/>
    </source>
</evidence>
<evidence type="ECO:0000256" key="3">
    <source>
        <dbReference type="ARBA" id="ARBA00023125"/>
    </source>
</evidence>
<evidence type="ECO:0000256" key="1">
    <source>
        <dbReference type="ARBA" id="ARBA00004123"/>
    </source>
</evidence>
<name>A0A1Y1UA16_9TREE</name>
<evidence type="ECO:0008006" key="9">
    <source>
        <dbReference type="Google" id="ProtNLM"/>
    </source>
</evidence>
<accession>A0A1Y1UA16</accession>
<dbReference type="GO" id="GO:0000976">
    <property type="term" value="F:transcription cis-regulatory region binding"/>
    <property type="evidence" value="ECO:0007669"/>
    <property type="project" value="TreeGrafter"/>
</dbReference>
<comment type="caution">
    <text evidence="7">The sequence shown here is derived from an EMBL/GenBank/DDBJ whole genome shotgun (WGS) entry which is preliminary data.</text>
</comment>
<dbReference type="InParanoid" id="A0A1Y1UA16"/>
<evidence type="ECO:0000313" key="7">
    <source>
        <dbReference type="EMBL" id="ORX34852.1"/>
    </source>
</evidence>
<comment type="subcellular location">
    <subcellularLocation>
        <location evidence="1">Nucleus</location>
    </subcellularLocation>
</comment>
<reference evidence="7 8" key="1">
    <citation type="submission" date="2017-03" db="EMBL/GenBank/DDBJ databases">
        <title>Widespread Adenine N6-methylation of Active Genes in Fungi.</title>
        <authorList>
            <consortium name="DOE Joint Genome Institute"/>
            <person name="Mondo S.J."/>
            <person name="Dannebaum R.O."/>
            <person name="Kuo R.C."/>
            <person name="Louie K.B."/>
            <person name="Bewick A.J."/>
            <person name="Labutti K."/>
            <person name="Haridas S."/>
            <person name="Kuo A."/>
            <person name="Salamov A."/>
            <person name="Ahrendt S.R."/>
            <person name="Lau R."/>
            <person name="Bowen B.P."/>
            <person name="Lipzen A."/>
            <person name="Sullivan W."/>
            <person name="Andreopoulos W.B."/>
            <person name="Clum A."/>
            <person name="Lindquist E."/>
            <person name="Daum C."/>
            <person name="Northen T.R."/>
            <person name="Ramamoorthy G."/>
            <person name="Schmitz R.J."/>
            <person name="Gryganskyi A."/>
            <person name="Culley D."/>
            <person name="Magnuson J."/>
            <person name="James T.Y."/>
            <person name="O'Malley M.A."/>
            <person name="Stajich J.E."/>
            <person name="Spatafora J.W."/>
            <person name="Visel A."/>
            <person name="Grigoriev I.V."/>
        </authorList>
    </citation>
    <scope>NUCLEOTIDE SEQUENCE [LARGE SCALE GENOMIC DNA]</scope>
    <source>
        <strain evidence="7 8">NRRL Y-17943</strain>
    </source>
</reference>
<organism evidence="7 8">
    <name type="scientific">Kockovaella imperatae</name>
    <dbReference type="NCBI Taxonomy" id="4999"/>
    <lineage>
        <taxon>Eukaryota</taxon>
        <taxon>Fungi</taxon>
        <taxon>Dikarya</taxon>
        <taxon>Basidiomycota</taxon>
        <taxon>Agaricomycotina</taxon>
        <taxon>Tremellomycetes</taxon>
        <taxon>Tremellales</taxon>
        <taxon>Cuniculitremaceae</taxon>
        <taxon>Kockovaella</taxon>
    </lineage>
</organism>
<keyword evidence="5" id="KW-0539">Nucleus</keyword>
<dbReference type="CDD" id="cd12148">
    <property type="entry name" value="fungal_TF_MHR"/>
    <property type="match status" value="1"/>
</dbReference>
<feature type="region of interest" description="Disordered" evidence="6">
    <location>
        <begin position="1"/>
        <end position="38"/>
    </location>
</feature>
<sequence>MPPKNGRDEGPEEDSDSSAKQSGHERGQPPKKRRGGIRVALKAKVGTLETQMSHVQATLDKVVSLLQHNEAQPRPGTLVKPPNPAPFSLEDWVQKNAHASTSANSNNLVPAMHRLEPVVGSGDDDEDGESEDTEALGLMRGMLKREASRRLREDGHPVQRTREGFSGRRVDQIIGANDQSPNRRRIDSLDDTILSVSRHSGELTEARLDPIALGLCSEAEARTLFDLFFALAHPFMPVFDPSEDNWLRQVTDWTPIDRLSLRTRSAFALTAVLFVAKKIQEAGQPMSRTQAVLREQAEKLAKETIFSPVSSIEALQGMILLASWGDTGWRPGSHCLSMAFDMGLYRCLPRLQRRKGDRLKDGKSPLEYDRSAVDEKRLIVGARLWLLVVKMAIEMSYNHGRPLLITDTDVLANADALLDHPLSLPSDSRLIASCELLILRVPLFRVTLSETYENHDQALRIFNDGAPGWERRWTKYYIAKGVSEDDILLTDLSTQLCFAIVIANSSLLRYVEGPGDVSSLSLHRREWLLSALESAGLVARRILGREKYKLKGANHYSHVALAGVARIYIRLATLFPEHVDQRQAANDITQLADVLDTFPGVHFAQQLRHVVQKARRKGVFGRAPHVSSRTMSDTHSIESSSSHQVTQSPLDFDIFLAEQMLNTSNVGPVQPDLSDPFAGLFDTGNPTAGWESFNNNDPFEQHPMPWLEEQPYGGLQDSHPYQDFFGRQE</sequence>
<dbReference type="GO" id="GO:0000981">
    <property type="term" value="F:DNA-binding transcription factor activity, RNA polymerase II-specific"/>
    <property type="evidence" value="ECO:0007669"/>
    <property type="project" value="TreeGrafter"/>
</dbReference>
<feature type="region of interest" description="Disordered" evidence="6">
    <location>
        <begin position="622"/>
        <end position="643"/>
    </location>
</feature>
<keyword evidence="8" id="KW-1185">Reference proteome</keyword>
<dbReference type="AlphaFoldDB" id="A0A1Y1UA16"/>
<feature type="compositionally biased region" description="Low complexity" evidence="6">
    <location>
        <begin position="633"/>
        <end position="643"/>
    </location>
</feature>
<evidence type="ECO:0000313" key="8">
    <source>
        <dbReference type="Proteomes" id="UP000193218"/>
    </source>
</evidence>
<proteinExistence type="predicted"/>